<evidence type="ECO:0000313" key="3">
    <source>
        <dbReference type="EMBL" id="RRJ89226.1"/>
    </source>
</evidence>
<feature type="domain" description="PDZ" evidence="2">
    <location>
        <begin position="357"/>
        <end position="427"/>
    </location>
</feature>
<dbReference type="EMBL" id="RQVR01000018">
    <property type="protein sequence ID" value="RRJ89226.1"/>
    <property type="molecule type" value="Genomic_DNA"/>
</dbReference>
<sequence length="440" mass="50759">MMAKRFSFLFLLTPILLLAQNSFEWTSKKEKISIDFKLVSNLIILPVKINNVELNMILDTGSESSIIFSLPENDSIEFRDVKKIFIRGLGETEKIEALYSVQNKLDLSGYKTKNFPLLIVLNQDINISERLGVEVNGILNSSFFKGRIIEIDYIKKKMLIHKNGKKLKKKRLDTFEIIPVRIVKERPYVNLDARINEIDVALNLLVDIGLSDGLWLFEKDKIKSNANYFEDVLGRGLNGEIVGKKSRVDRVQIANFEFKDALVSYPYSKFFPLFQFSEERNGSIGAGILYRFHLIFDYEQNRILIYPNSKFSEPFNYNMSGLEIQHNGVEYFNEKVPLATSKLNSSQNLDVLANGTEKFLYKFILKPVFEVATIQKDSPAALAGILVGDKIKRINKKNIQRYSLQQINEMMRSEEGKWIYIDIERKGVSIAFKFQLKKII</sequence>
<dbReference type="RefSeq" id="WP_125013572.1">
    <property type="nucleotide sequence ID" value="NZ_RQVR01000018.1"/>
</dbReference>
<dbReference type="Gene3D" id="2.30.42.10">
    <property type="match status" value="1"/>
</dbReference>
<name>A0A3P3W5H2_9FLAO</name>
<comment type="caution">
    <text evidence="3">The sequence shown here is derived from an EMBL/GenBank/DDBJ whole genome shotgun (WGS) entry which is preliminary data.</text>
</comment>
<dbReference type="AlphaFoldDB" id="A0A3P3W5H2"/>
<gene>
    <name evidence="3" type="ORF">EG849_13225</name>
</gene>
<organism evidence="3 4">
    <name type="scientific">Flavobacterium macacae</name>
    <dbReference type="NCBI Taxonomy" id="2488993"/>
    <lineage>
        <taxon>Bacteria</taxon>
        <taxon>Pseudomonadati</taxon>
        <taxon>Bacteroidota</taxon>
        <taxon>Flavobacteriia</taxon>
        <taxon>Flavobacteriales</taxon>
        <taxon>Flavobacteriaceae</taxon>
        <taxon>Flavobacterium</taxon>
    </lineage>
</organism>
<proteinExistence type="predicted"/>
<keyword evidence="1" id="KW-0732">Signal</keyword>
<dbReference type="Pfam" id="PF17820">
    <property type="entry name" value="PDZ_6"/>
    <property type="match status" value="1"/>
</dbReference>
<dbReference type="InterPro" id="IPR041489">
    <property type="entry name" value="PDZ_6"/>
</dbReference>
<protein>
    <submittedName>
        <fullName evidence="3">Signal protein PDZ</fullName>
    </submittedName>
</protein>
<dbReference type="InterPro" id="IPR001478">
    <property type="entry name" value="PDZ"/>
</dbReference>
<dbReference type="SMART" id="SM00228">
    <property type="entry name" value="PDZ"/>
    <property type="match status" value="1"/>
</dbReference>
<dbReference type="Proteomes" id="UP000271937">
    <property type="component" value="Unassembled WGS sequence"/>
</dbReference>
<reference evidence="3 4" key="1">
    <citation type="submission" date="2018-11" db="EMBL/GenBank/DDBJ databases">
        <title>Flavobacterium sp. nov., YIM 102600 draft genome.</title>
        <authorList>
            <person name="Li G."/>
            <person name="Jiang Y."/>
        </authorList>
    </citation>
    <scope>NUCLEOTIDE SEQUENCE [LARGE SCALE GENOMIC DNA]</scope>
    <source>
        <strain evidence="3 4">YIM 102600</strain>
    </source>
</reference>
<dbReference type="SUPFAM" id="SSF50156">
    <property type="entry name" value="PDZ domain-like"/>
    <property type="match status" value="1"/>
</dbReference>
<evidence type="ECO:0000256" key="1">
    <source>
        <dbReference type="SAM" id="SignalP"/>
    </source>
</evidence>
<feature type="chain" id="PRO_5018173937" evidence="1">
    <location>
        <begin position="20"/>
        <end position="440"/>
    </location>
</feature>
<evidence type="ECO:0000259" key="2">
    <source>
        <dbReference type="SMART" id="SM00228"/>
    </source>
</evidence>
<accession>A0A3P3W5H2</accession>
<keyword evidence="4" id="KW-1185">Reference proteome</keyword>
<dbReference type="InterPro" id="IPR021109">
    <property type="entry name" value="Peptidase_aspartic_dom_sf"/>
</dbReference>
<evidence type="ECO:0000313" key="4">
    <source>
        <dbReference type="Proteomes" id="UP000271937"/>
    </source>
</evidence>
<dbReference type="InterPro" id="IPR036034">
    <property type="entry name" value="PDZ_sf"/>
</dbReference>
<dbReference type="Gene3D" id="2.40.70.10">
    <property type="entry name" value="Acid Proteases"/>
    <property type="match status" value="1"/>
</dbReference>
<dbReference type="OrthoDB" id="3521766at2"/>
<feature type="signal peptide" evidence="1">
    <location>
        <begin position="1"/>
        <end position="19"/>
    </location>
</feature>